<dbReference type="GO" id="GO:0004180">
    <property type="term" value="F:carboxypeptidase activity"/>
    <property type="evidence" value="ECO:0007669"/>
    <property type="project" value="UniProtKB-KW"/>
</dbReference>
<evidence type="ECO:0000256" key="5">
    <source>
        <dbReference type="PIRSR" id="PIRSR601548-1"/>
    </source>
</evidence>
<protein>
    <recommendedName>
        <fullName evidence="12">Angiotensin-converting enzyme</fullName>
        <ecNumber evidence="12">3.4.-.-</ecNumber>
    </recommendedName>
</protein>
<evidence type="ECO:0000313" key="13">
    <source>
        <dbReference type="EMBL" id="KAK3595060.1"/>
    </source>
</evidence>
<keyword evidence="12" id="KW-0121">Carboxypeptidase</keyword>
<dbReference type="EMBL" id="JAEAOA010002366">
    <property type="protein sequence ID" value="KAK3595060.1"/>
    <property type="molecule type" value="Genomic_DNA"/>
</dbReference>
<feature type="binding site" evidence="8">
    <location>
        <position position="406"/>
    </location>
    <ligand>
        <name>Zn(2+)</name>
        <dbReference type="ChEBI" id="CHEBI:29105"/>
        <label>1</label>
        <note>catalytic</note>
    </ligand>
</feature>
<evidence type="ECO:0000256" key="10">
    <source>
        <dbReference type="PIRSR" id="PIRSR601548-8"/>
    </source>
</evidence>
<gene>
    <name evidence="13" type="ORF">CHS0354_043155</name>
</gene>
<evidence type="ECO:0000256" key="6">
    <source>
        <dbReference type="PIRSR" id="PIRSR601548-11"/>
    </source>
</evidence>
<evidence type="ECO:0000256" key="4">
    <source>
        <dbReference type="ARBA" id="ARBA00023180"/>
    </source>
</evidence>
<dbReference type="CDD" id="cd06461">
    <property type="entry name" value="M2_ACE"/>
    <property type="match status" value="1"/>
</dbReference>
<evidence type="ECO:0000313" key="14">
    <source>
        <dbReference type="Proteomes" id="UP001195483"/>
    </source>
</evidence>
<feature type="binding site" evidence="7">
    <location>
        <position position="517"/>
    </location>
    <ligand>
        <name>chloride</name>
        <dbReference type="ChEBI" id="CHEBI:17996"/>
        <label>1</label>
    </ligand>
</feature>
<feature type="binding site" evidence="10">
    <location>
        <position position="382"/>
    </location>
    <ligand>
        <name>Zn(2+)</name>
        <dbReference type="ChEBI" id="CHEBI:29105"/>
        <label>2</label>
        <note>catalytic</note>
    </ligand>
</feature>
<reference evidence="13" key="1">
    <citation type="journal article" date="2021" name="Genome Biol. Evol.">
        <title>A High-Quality Reference Genome for a Parasitic Bivalve with Doubly Uniparental Inheritance (Bivalvia: Unionida).</title>
        <authorList>
            <person name="Smith C.H."/>
        </authorList>
    </citation>
    <scope>NUCLEOTIDE SEQUENCE</scope>
    <source>
        <strain evidence="13">CHS0354</strain>
    </source>
</reference>
<feature type="active site" description="Proton acceptor 1" evidence="5">
    <location>
        <position position="379"/>
    </location>
</feature>
<dbReference type="GO" id="GO:0008237">
    <property type="term" value="F:metallopeptidase activity"/>
    <property type="evidence" value="ECO:0007669"/>
    <property type="project" value="UniProtKB-KW"/>
</dbReference>
<dbReference type="InterPro" id="IPR001548">
    <property type="entry name" value="Peptidase_M2"/>
</dbReference>
<evidence type="ECO:0000256" key="2">
    <source>
        <dbReference type="ARBA" id="ARBA00022729"/>
    </source>
</evidence>
<dbReference type="PANTHER" id="PTHR10514:SF27">
    <property type="entry name" value="ANGIOTENSIN-CONVERTING ENZYME"/>
    <property type="match status" value="1"/>
</dbReference>
<keyword evidence="4 12" id="KW-0325">Glycoprotein</keyword>
<keyword evidence="14" id="KW-1185">Reference proteome</keyword>
<feature type="active site" description="Proton acceptor 2" evidence="6">
    <location>
        <position position="379"/>
    </location>
</feature>
<dbReference type="PROSITE" id="PS52011">
    <property type="entry name" value="PEPTIDASE_M2"/>
    <property type="match status" value="1"/>
</dbReference>
<reference evidence="13" key="2">
    <citation type="journal article" date="2021" name="Genome Biol. Evol.">
        <title>Developing a high-quality reference genome for a parasitic bivalve with doubly uniparental inheritance (Bivalvia: Unionida).</title>
        <authorList>
            <person name="Smith C.H."/>
        </authorList>
    </citation>
    <scope>NUCLEOTIDE SEQUENCE</scope>
    <source>
        <strain evidence="13">CHS0354</strain>
        <tissue evidence="13">Mantle</tissue>
    </source>
</reference>
<dbReference type="Pfam" id="PF01401">
    <property type="entry name" value="Peptidase_M2"/>
    <property type="match status" value="1"/>
</dbReference>
<keyword evidence="8 12" id="KW-0479">Metal-binding</keyword>
<comment type="caution">
    <text evidence="11">Lacks conserved residue(s) required for the propagation of feature annotation.</text>
</comment>
<dbReference type="GO" id="GO:0006508">
    <property type="term" value="P:proteolysis"/>
    <property type="evidence" value="ECO:0007669"/>
    <property type="project" value="UniProtKB-KW"/>
</dbReference>
<keyword evidence="12" id="KW-0378">Hydrolase</keyword>
<feature type="active site" description="Proton donor 2" evidence="6">
    <location>
        <position position="508"/>
    </location>
</feature>
<dbReference type="GO" id="GO:0005886">
    <property type="term" value="C:plasma membrane"/>
    <property type="evidence" value="ECO:0007669"/>
    <property type="project" value="TreeGrafter"/>
</dbReference>
<feature type="binding site" evidence="7">
    <location>
        <position position="222"/>
    </location>
    <ligand>
        <name>chloride</name>
        <dbReference type="ChEBI" id="CHEBI:17996"/>
        <label>1</label>
    </ligand>
</feature>
<keyword evidence="3 9" id="KW-1015">Disulfide bond</keyword>
<accession>A0AAE0SP33</accession>
<dbReference type="SUPFAM" id="SSF55486">
    <property type="entry name" value="Metalloproteases ('zincins'), catalytic domain"/>
    <property type="match status" value="1"/>
</dbReference>
<feature type="active site" description="Proton donor 1" evidence="5">
    <location>
        <position position="508"/>
    </location>
</feature>
<dbReference type="Gene3D" id="1.10.1370.30">
    <property type="match status" value="1"/>
</dbReference>
<comment type="caution">
    <text evidence="13">The sequence shown here is derived from an EMBL/GenBank/DDBJ whole genome shotgun (WGS) entry which is preliminary data.</text>
</comment>
<evidence type="ECO:0000256" key="3">
    <source>
        <dbReference type="ARBA" id="ARBA00023157"/>
    </source>
</evidence>
<evidence type="ECO:0000256" key="1">
    <source>
        <dbReference type="ARBA" id="ARBA00008139"/>
    </source>
</evidence>
<feature type="binding site" evidence="8">
    <location>
        <position position="382"/>
    </location>
    <ligand>
        <name>Zn(2+)</name>
        <dbReference type="ChEBI" id="CHEBI:29105"/>
        <label>1</label>
        <note>catalytic</note>
    </ligand>
</feature>
<evidence type="ECO:0000256" key="8">
    <source>
        <dbReference type="PIRSR" id="PIRSR601548-3"/>
    </source>
</evidence>
<dbReference type="GO" id="GO:0008241">
    <property type="term" value="F:peptidyl-dipeptidase activity"/>
    <property type="evidence" value="ECO:0007669"/>
    <property type="project" value="InterPro"/>
</dbReference>
<evidence type="ECO:0000256" key="12">
    <source>
        <dbReference type="RuleBase" id="RU361144"/>
    </source>
</evidence>
<name>A0AAE0SP33_9BIVA</name>
<dbReference type="EC" id="3.4.-.-" evidence="12"/>
<proteinExistence type="inferred from homology"/>
<dbReference type="Proteomes" id="UP001195483">
    <property type="component" value="Unassembled WGS sequence"/>
</dbReference>
<reference evidence="13" key="3">
    <citation type="submission" date="2023-05" db="EMBL/GenBank/DDBJ databases">
        <authorList>
            <person name="Smith C.H."/>
        </authorList>
    </citation>
    <scope>NUCLEOTIDE SEQUENCE</scope>
    <source>
        <strain evidence="13">CHS0354</strain>
        <tissue evidence="13">Mantle</tissue>
    </source>
</reference>
<organism evidence="13 14">
    <name type="scientific">Potamilus streckersoni</name>
    <dbReference type="NCBI Taxonomy" id="2493646"/>
    <lineage>
        <taxon>Eukaryota</taxon>
        <taxon>Metazoa</taxon>
        <taxon>Spiralia</taxon>
        <taxon>Lophotrochozoa</taxon>
        <taxon>Mollusca</taxon>
        <taxon>Bivalvia</taxon>
        <taxon>Autobranchia</taxon>
        <taxon>Heteroconchia</taxon>
        <taxon>Palaeoheterodonta</taxon>
        <taxon>Unionida</taxon>
        <taxon>Unionoidea</taxon>
        <taxon>Unionidae</taxon>
        <taxon>Ambleminae</taxon>
        <taxon>Lampsilini</taxon>
        <taxon>Potamilus</taxon>
    </lineage>
</organism>
<dbReference type="GO" id="GO:0046872">
    <property type="term" value="F:metal ion binding"/>
    <property type="evidence" value="ECO:0007669"/>
    <property type="project" value="UniProtKB-KW"/>
</dbReference>
<dbReference type="PANTHER" id="PTHR10514">
    <property type="entry name" value="ANGIOTENSIN-CONVERTING ENZYME"/>
    <property type="match status" value="1"/>
</dbReference>
<feature type="binding site" evidence="10">
    <location>
        <position position="406"/>
    </location>
    <ligand>
        <name>Zn(2+)</name>
        <dbReference type="ChEBI" id="CHEBI:29105"/>
        <label>2</label>
        <note>catalytic</note>
    </ligand>
</feature>
<dbReference type="AlphaFoldDB" id="A0AAE0SP33"/>
<keyword evidence="12" id="KW-0482">Metalloprotease</keyword>
<sequence length="517" mass="60532">MSEVVFWRWKVQNVISQILELLLAVLILLIRTSVGSHEEDARHWLQQYDLQASQIYRQVALAEWKYSTDFTNQNEQLLMKALVIKASFERNAAVKVSEFDWARFGSETIKRQMKIISDIGASAMADISKYKRLLELVIQQKKIYNTAEVCLNEDRCMSLYPDLRRLYAESKNESDLRRAWQLWRDQTGSKMRGIYEELVLLQDEAVSYIGYPNMAEYWLSRYESSRFESELEEIWKQVRPLYGMLHTYVKHHLWHQYGRKLFPESGHIPAHLLGNMWAENWMNIIDQVIPYPGLQKIDITSNLRSETYTVRKMFEAAENFFVSLGFDRLSRSFWTNSVFTHPGGGNDCEASAWYIDTNDVRIKMCAEVTMEDFLRIHRELGHVYYHLHSETLPVSFRDGANLGFHEAVGGAISLSVQTPSYLHSLGLLKSLSFDFKNDINFLLEVALQKIAFLPFGYVLDKWRWSVFREQTLPSDYNAMWWKLRCEYQGVSPPVPRTESDFDPGSHYHVAANEPYIR</sequence>
<dbReference type="PRINTS" id="PR00791">
    <property type="entry name" value="PEPDIPTASEA"/>
</dbReference>
<evidence type="ECO:0000256" key="7">
    <source>
        <dbReference type="PIRSR" id="PIRSR601548-2"/>
    </source>
</evidence>
<keyword evidence="2" id="KW-0732">Signal</keyword>
<keyword evidence="12" id="KW-0645">Protease</keyword>
<feature type="disulfide bond" evidence="9">
    <location>
        <begin position="150"/>
        <end position="156"/>
    </location>
</feature>
<evidence type="ECO:0000256" key="9">
    <source>
        <dbReference type="PIRSR" id="PIRSR601548-4"/>
    </source>
</evidence>
<feature type="disulfide bond" evidence="9">
    <location>
        <begin position="348"/>
        <end position="365"/>
    </location>
</feature>
<comment type="cofactor">
    <cofactor evidence="12">
        <name>Zn(2+)</name>
        <dbReference type="ChEBI" id="CHEBI:29105"/>
    </cofactor>
    <text evidence="12">Binds 1 zinc ion per subunit.</text>
</comment>
<comment type="similarity">
    <text evidence="1 11 12">Belongs to the peptidase M2 family.</text>
</comment>
<evidence type="ECO:0000256" key="11">
    <source>
        <dbReference type="PROSITE-ProRule" id="PRU01355"/>
    </source>
</evidence>
<keyword evidence="8 12" id="KW-0862">Zinc</keyword>